<accession>A0ABV9NGI3</accession>
<keyword evidence="4" id="KW-1185">Reference proteome</keyword>
<evidence type="ECO:0008006" key="5">
    <source>
        <dbReference type="Google" id="ProtNLM"/>
    </source>
</evidence>
<comment type="caution">
    <text evidence="3">The sequence shown here is derived from an EMBL/GenBank/DDBJ whole genome shotgun (WGS) entry which is preliminary data.</text>
</comment>
<feature type="region of interest" description="Disordered" evidence="1">
    <location>
        <begin position="56"/>
        <end position="84"/>
    </location>
</feature>
<dbReference type="EMBL" id="JBHSGG010000002">
    <property type="protein sequence ID" value="MFC4726940.1"/>
    <property type="molecule type" value="Genomic_DNA"/>
</dbReference>
<feature type="signal peptide" evidence="2">
    <location>
        <begin position="1"/>
        <end position="21"/>
    </location>
</feature>
<evidence type="ECO:0000256" key="2">
    <source>
        <dbReference type="SAM" id="SignalP"/>
    </source>
</evidence>
<sequence length="178" mass="18871">MPRMSRLALPLIALLAAPAFADTAPLDLRLPARQAGATQWRAPADVDAAPATRVGTDYDGLTRAPREPARVGRACPPAADGSESAVTGAVTTGIGHASRGGSSNWQAVDLNLCREYATNDGGARTVNLGLRAARYEGPGWHGRHHHGIGGFGPHAFDDPWLDPPVRPYSVTGERRPWR</sequence>
<protein>
    <recommendedName>
        <fullName evidence="5">Secreted protein</fullName>
    </recommendedName>
</protein>
<gene>
    <name evidence="3" type="ORF">ACFO3Q_01945</name>
</gene>
<reference evidence="4" key="1">
    <citation type="journal article" date="2019" name="Int. J. Syst. Evol. Microbiol.">
        <title>The Global Catalogue of Microorganisms (GCM) 10K type strain sequencing project: providing services to taxonomists for standard genome sequencing and annotation.</title>
        <authorList>
            <consortium name="The Broad Institute Genomics Platform"/>
            <consortium name="The Broad Institute Genome Sequencing Center for Infectious Disease"/>
            <person name="Wu L."/>
            <person name="Ma J."/>
        </authorList>
    </citation>
    <scope>NUCLEOTIDE SEQUENCE [LARGE SCALE GENOMIC DNA]</scope>
    <source>
        <strain evidence="4">CGMCC 1.13574</strain>
    </source>
</reference>
<dbReference type="RefSeq" id="WP_377002907.1">
    <property type="nucleotide sequence ID" value="NZ_JBHSGG010000002.1"/>
</dbReference>
<evidence type="ECO:0000313" key="4">
    <source>
        <dbReference type="Proteomes" id="UP001595892"/>
    </source>
</evidence>
<name>A0ABV9NGI3_9GAMM</name>
<evidence type="ECO:0000256" key="1">
    <source>
        <dbReference type="SAM" id="MobiDB-lite"/>
    </source>
</evidence>
<feature type="chain" id="PRO_5046792108" description="Secreted protein" evidence="2">
    <location>
        <begin position="22"/>
        <end position="178"/>
    </location>
</feature>
<dbReference type="Proteomes" id="UP001595892">
    <property type="component" value="Unassembled WGS sequence"/>
</dbReference>
<proteinExistence type="predicted"/>
<evidence type="ECO:0000313" key="3">
    <source>
        <dbReference type="EMBL" id="MFC4726940.1"/>
    </source>
</evidence>
<organism evidence="3 4">
    <name type="scientific">Coralloluteibacterium thermophilum</name>
    <dbReference type="NCBI Taxonomy" id="2707049"/>
    <lineage>
        <taxon>Bacteria</taxon>
        <taxon>Pseudomonadati</taxon>
        <taxon>Pseudomonadota</taxon>
        <taxon>Gammaproteobacteria</taxon>
        <taxon>Lysobacterales</taxon>
        <taxon>Lysobacteraceae</taxon>
        <taxon>Coralloluteibacterium</taxon>
    </lineage>
</organism>
<keyword evidence="2" id="KW-0732">Signal</keyword>